<feature type="transmembrane region" description="Helical" evidence="5">
    <location>
        <begin position="106"/>
        <end position="124"/>
    </location>
</feature>
<protein>
    <submittedName>
        <fullName evidence="6">MFS transporter</fullName>
    </submittedName>
</protein>
<evidence type="ECO:0000313" key="7">
    <source>
        <dbReference type="Proteomes" id="UP001609376"/>
    </source>
</evidence>
<comment type="subcellular location">
    <subcellularLocation>
        <location evidence="1">Membrane</location>
        <topology evidence="1">Multi-pass membrane protein</topology>
    </subcellularLocation>
</comment>
<keyword evidence="2 5" id="KW-0812">Transmembrane</keyword>
<feature type="transmembrane region" description="Helical" evidence="5">
    <location>
        <begin position="130"/>
        <end position="151"/>
    </location>
</feature>
<name>A0ABW7LL68_9RHOB</name>
<dbReference type="SUPFAM" id="SSF103473">
    <property type="entry name" value="MFS general substrate transporter"/>
    <property type="match status" value="1"/>
</dbReference>
<feature type="transmembrane region" description="Helical" evidence="5">
    <location>
        <begin position="66"/>
        <end position="85"/>
    </location>
</feature>
<dbReference type="Pfam" id="PF07690">
    <property type="entry name" value="MFS_1"/>
    <property type="match status" value="1"/>
</dbReference>
<dbReference type="InterPro" id="IPR051788">
    <property type="entry name" value="MFS_Transporter"/>
</dbReference>
<dbReference type="Proteomes" id="UP001609376">
    <property type="component" value="Unassembled WGS sequence"/>
</dbReference>
<feature type="transmembrane region" description="Helical" evidence="5">
    <location>
        <begin position="300"/>
        <end position="321"/>
    </location>
</feature>
<feature type="transmembrane region" description="Helical" evidence="5">
    <location>
        <begin position="42"/>
        <end position="60"/>
    </location>
</feature>
<dbReference type="EMBL" id="JBIMPR010000006">
    <property type="protein sequence ID" value="MFH5774524.1"/>
    <property type="molecule type" value="Genomic_DNA"/>
</dbReference>
<feature type="transmembrane region" description="Helical" evidence="5">
    <location>
        <begin position="327"/>
        <end position="349"/>
    </location>
</feature>
<organism evidence="6 7">
    <name type="scientific">Paracoccus broussonetiae subsp. drimophilus</name>
    <dbReference type="NCBI Taxonomy" id="3373869"/>
    <lineage>
        <taxon>Bacteria</taxon>
        <taxon>Pseudomonadati</taxon>
        <taxon>Pseudomonadota</taxon>
        <taxon>Alphaproteobacteria</taxon>
        <taxon>Rhodobacterales</taxon>
        <taxon>Paracoccaceae</taxon>
        <taxon>Paracoccus</taxon>
        <taxon>Paracoccus broussonetiae</taxon>
    </lineage>
</organism>
<dbReference type="RefSeq" id="WP_395133626.1">
    <property type="nucleotide sequence ID" value="NZ_JBIMPR010000006.1"/>
</dbReference>
<feature type="transmembrane region" description="Helical" evidence="5">
    <location>
        <begin position="172"/>
        <end position="193"/>
    </location>
</feature>
<accession>A0ABW7LL68</accession>
<sequence>MPALGRRAALDESGIGIVRLCFAAGAILAMNRTPQMIARIGAARLATLAVGLFGMGIALVATAAQFGVAMVIAGLCGAAFGALDVSMNSHAADLEARAKRPIMSTLHAMFSGGTLAGAMAYAALARGGMGSSSILLGAGCIILAIAAATFLRTSPAPDHNATIDHRSAAAKPGLSALRLGLLAFVIFLAEGAIMDWSAVYLVRLLGTTESTGAAGYGVFAAAMLTGRLAGDRVNQVLGPLRLFALGTALVTVSLAGLLLSDSVLAAFVALIFCGLGMSNIIPLIFSTAGRLGAADGGRSLSRVLTMGYAGILLGPALIGFVAEASSLQFSLMLVLAGVAAMIFFGKAALG</sequence>
<keyword evidence="7" id="KW-1185">Reference proteome</keyword>
<keyword evidence="3 5" id="KW-1133">Transmembrane helix</keyword>
<evidence type="ECO:0000256" key="2">
    <source>
        <dbReference type="ARBA" id="ARBA00022692"/>
    </source>
</evidence>
<evidence type="ECO:0000313" key="6">
    <source>
        <dbReference type="EMBL" id="MFH5774524.1"/>
    </source>
</evidence>
<dbReference type="PANTHER" id="PTHR23514">
    <property type="entry name" value="BYPASS OF STOP CODON PROTEIN 6"/>
    <property type="match status" value="1"/>
</dbReference>
<evidence type="ECO:0000256" key="1">
    <source>
        <dbReference type="ARBA" id="ARBA00004141"/>
    </source>
</evidence>
<evidence type="ECO:0000256" key="3">
    <source>
        <dbReference type="ARBA" id="ARBA00022989"/>
    </source>
</evidence>
<feature type="transmembrane region" description="Helical" evidence="5">
    <location>
        <begin position="265"/>
        <end position="288"/>
    </location>
</feature>
<dbReference type="CDD" id="cd17393">
    <property type="entry name" value="MFS_MosC_like"/>
    <property type="match status" value="1"/>
</dbReference>
<keyword evidence="4 5" id="KW-0472">Membrane</keyword>
<dbReference type="InterPro" id="IPR011701">
    <property type="entry name" value="MFS"/>
</dbReference>
<gene>
    <name evidence="6" type="ORF">ACHFJ0_09750</name>
</gene>
<feature type="transmembrane region" description="Helical" evidence="5">
    <location>
        <begin position="213"/>
        <end position="230"/>
    </location>
</feature>
<evidence type="ECO:0000256" key="5">
    <source>
        <dbReference type="SAM" id="Phobius"/>
    </source>
</evidence>
<dbReference type="PANTHER" id="PTHR23514:SF13">
    <property type="entry name" value="INNER MEMBRANE PROTEIN YBJJ"/>
    <property type="match status" value="1"/>
</dbReference>
<proteinExistence type="predicted"/>
<comment type="caution">
    <text evidence="6">The sequence shown here is derived from an EMBL/GenBank/DDBJ whole genome shotgun (WGS) entry which is preliminary data.</text>
</comment>
<feature type="transmembrane region" description="Helical" evidence="5">
    <location>
        <begin position="242"/>
        <end position="259"/>
    </location>
</feature>
<dbReference type="InterPro" id="IPR036259">
    <property type="entry name" value="MFS_trans_sf"/>
</dbReference>
<dbReference type="Gene3D" id="1.20.1250.20">
    <property type="entry name" value="MFS general substrate transporter like domains"/>
    <property type="match status" value="2"/>
</dbReference>
<evidence type="ECO:0000256" key="4">
    <source>
        <dbReference type="ARBA" id="ARBA00023136"/>
    </source>
</evidence>
<reference evidence="6 7" key="1">
    <citation type="submission" date="2024-10" db="EMBL/GenBank/DDBJ databases">
        <title>Paracoccus drimophilus sp. nov., a novel bacterium from corn roots in Hunan.</title>
        <authorList>
            <person name="Li X."/>
        </authorList>
    </citation>
    <scope>NUCLEOTIDE SEQUENCE [LARGE SCALE GENOMIC DNA]</scope>
    <source>
        <strain evidence="6 7">NGMCC 1.201697</strain>
    </source>
</reference>